<comment type="caution">
    <text evidence="1">The sequence shown here is derived from an EMBL/GenBank/DDBJ whole genome shotgun (WGS) entry which is preliminary data.</text>
</comment>
<organism evidence="1 2">
    <name type="scientific">Trichinella pseudospiralis</name>
    <name type="common">Parasitic roundworm</name>
    <dbReference type="NCBI Taxonomy" id="6337"/>
    <lineage>
        <taxon>Eukaryota</taxon>
        <taxon>Metazoa</taxon>
        <taxon>Ecdysozoa</taxon>
        <taxon>Nematoda</taxon>
        <taxon>Enoplea</taxon>
        <taxon>Dorylaimia</taxon>
        <taxon>Trichinellida</taxon>
        <taxon>Trichinellidae</taxon>
        <taxon>Trichinella</taxon>
    </lineage>
</organism>
<sequence length="37" mass="4260">MWSSMRREEQEDRIGHSVKGYGLSWDSVDPALIPLRG</sequence>
<protein>
    <submittedName>
        <fullName evidence="1">Uncharacterized protein</fullName>
    </submittedName>
</protein>
<dbReference type="AlphaFoldDB" id="A0A0V1DNG2"/>
<dbReference type="Proteomes" id="UP000054995">
    <property type="component" value="Unassembled WGS sequence"/>
</dbReference>
<name>A0A0V1DNG2_TRIPS</name>
<gene>
    <name evidence="1" type="ORF">T4D_14180</name>
</gene>
<evidence type="ECO:0000313" key="2">
    <source>
        <dbReference type="Proteomes" id="UP000054995"/>
    </source>
</evidence>
<reference evidence="1 2" key="1">
    <citation type="submission" date="2015-01" db="EMBL/GenBank/DDBJ databases">
        <title>Evolution of Trichinella species and genotypes.</title>
        <authorList>
            <person name="Korhonen P.K."/>
            <person name="Edoardo P."/>
            <person name="Giuseppe L.R."/>
            <person name="Gasser R.B."/>
        </authorList>
    </citation>
    <scope>NUCLEOTIDE SEQUENCE [LARGE SCALE GENOMIC DNA]</scope>
    <source>
        <strain evidence="1">ISS470</strain>
    </source>
</reference>
<proteinExistence type="predicted"/>
<dbReference type="EMBL" id="JYDT01002822">
    <property type="protein sequence ID" value="KRY62964.1"/>
    <property type="molecule type" value="Genomic_DNA"/>
</dbReference>
<evidence type="ECO:0000313" key="1">
    <source>
        <dbReference type="EMBL" id="KRY62964.1"/>
    </source>
</evidence>
<accession>A0A0V1DNG2</accession>
<keyword evidence="2" id="KW-1185">Reference proteome</keyword>